<evidence type="ECO:0008006" key="3">
    <source>
        <dbReference type="Google" id="ProtNLM"/>
    </source>
</evidence>
<dbReference type="AlphaFoldDB" id="A0A1Z4EJZ4"/>
<dbReference type="EMBL" id="AP018164">
    <property type="protein sequence ID" value="BAX93271.1"/>
    <property type="molecule type" value="Genomic_DNA"/>
</dbReference>
<dbReference type="Pfam" id="PF22091">
    <property type="entry name" value="DUF6941"/>
    <property type="match status" value="1"/>
</dbReference>
<proteinExistence type="predicted"/>
<reference evidence="2" key="1">
    <citation type="submission" date="2017-06" db="EMBL/GenBank/DDBJ databases">
        <title>Complete Genome Sequence of Mycobacterium shigaense.</title>
        <authorList>
            <person name="Fukano H."/>
            <person name="Yoshida M."/>
            <person name="Kazumi Y."/>
            <person name="Ogura Y."/>
            <person name="Mitarai S."/>
            <person name="Hayashi T."/>
            <person name="Hoshino Y."/>
        </authorList>
    </citation>
    <scope>NUCLEOTIDE SEQUENCE [LARGE SCALE GENOMIC DNA]</scope>
    <source>
        <strain evidence="2">UN-152</strain>
    </source>
</reference>
<evidence type="ECO:0000313" key="2">
    <source>
        <dbReference type="Proteomes" id="UP000217736"/>
    </source>
</evidence>
<name>A0A1Z4EJZ4_9MYCO</name>
<protein>
    <recommendedName>
        <fullName evidence="3">Wzt C-terminal domain-containing protein</fullName>
    </recommendedName>
</protein>
<accession>A0A1Z4EJZ4</accession>
<organism evidence="1 2">
    <name type="scientific">Mycobacterium shigaense</name>
    <dbReference type="NCBI Taxonomy" id="722731"/>
    <lineage>
        <taxon>Bacteria</taxon>
        <taxon>Bacillati</taxon>
        <taxon>Actinomycetota</taxon>
        <taxon>Actinomycetes</taxon>
        <taxon>Mycobacteriales</taxon>
        <taxon>Mycobacteriaceae</taxon>
        <taxon>Mycobacterium</taxon>
        <taxon>Mycobacterium simiae complex</taxon>
    </lineage>
</organism>
<keyword evidence="2" id="KW-1185">Reference proteome</keyword>
<sequence>MELAALLCNHAEVQNNRLYVSGGGIDQTDIPVGRRGPWSVSLAIGLSVEVPWIETDKDHVIHIALVDADGKPVEVQTNSAVRRPFGVDLRFRIGRPAQLETGASQNVALAVNMPSLPFEELGSYAFVVSVDDAELRRLPYRLVRQQTMTVATDGPAGGGRVIPTVS</sequence>
<dbReference type="InterPro" id="IPR054221">
    <property type="entry name" value="DUF6941"/>
</dbReference>
<evidence type="ECO:0000313" key="1">
    <source>
        <dbReference type="EMBL" id="BAX93271.1"/>
    </source>
</evidence>
<gene>
    <name evidence="1" type="ORF">MSG_03132</name>
</gene>
<dbReference type="RefSeq" id="WP_181159173.1">
    <property type="nucleotide sequence ID" value="NZ_AP018164.1"/>
</dbReference>
<dbReference type="Proteomes" id="UP000217736">
    <property type="component" value="Chromosome"/>
</dbReference>
<dbReference type="KEGG" id="mshg:MSG_03132"/>